<evidence type="ECO:0000256" key="9">
    <source>
        <dbReference type="ARBA" id="ARBA00022679"/>
    </source>
</evidence>
<evidence type="ECO:0000256" key="19">
    <source>
        <dbReference type="ARBA" id="ARBA00031502"/>
    </source>
</evidence>
<evidence type="ECO:0000256" key="16">
    <source>
        <dbReference type="ARBA" id="ARBA00023209"/>
    </source>
</evidence>
<keyword evidence="9 20" id="KW-0808">Transferase</keyword>
<evidence type="ECO:0000313" key="22">
    <source>
        <dbReference type="EMBL" id="OXU28962.1"/>
    </source>
</evidence>
<comment type="caution">
    <text evidence="22">The sequence shown here is derived from an EMBL/GenBank/DDBJ whole genome shotgun (WGS) entry which is preliminary data.</text>
</comment>
<evidence type="ECO:0000256" key="21">
    <source>
        <dbReference type="SAM" id="MobiDB-lite"/>
    </source>
</evidence>
<dbReference type="Proteomes" id="UP000215335">
    <property type="component" value="Unassembled WGS sequence"/>
</dbReference>
<evidence type="ECO:0000256" key="5">
    <source>
        <dbReference type="ARBA" id="ARBA00005458"/>
    </source>
</evidence>
<keyword evidence="11 20" id="KW-0999">Mitochondrion inner membrane</keyword>
<dbReference type="Pfam" id="PF09139">
    <property type="entry name" value="Tam41_Mmp37"/>
    <property type="match status" value="1"/>
</dbReference>
<dbReference type="AlphaFoldDB" id="A0A232FE76"/>
<feature type="compositionally biased region" description="Basic and acidic residues" evidence="21">
    <location>
        <begin position="348"/>
        <end position="375"/>
    </location>
</feature>
<keyword evidence="14 20" id="KW-0496">Mitochondrion</keyword>
<evidence type="ECO:0000256" key="8">
    <source>
        <dbReference type="ARBA" id="ARBA00022516"/>
    </source>
</evidence>
<dbReference type="PANTHER" id="PTHR13619">
    <property type="entry name" value="PHOSPHATIDATE CYTIDYLYLTRANSFERASE, MITOCHONDRIAL"/>
    <property type="match status" value="1"/>
</dbReference>
<keyword evidence="15 20" id="KW-0472">Membrane</keyword>
<keyword evidence="8 20" id="KW-0444">Lipid biosynthesis</keyword>
<evidence type="ECO:0000256" key="3">
    <source>
        <dbReference type="ARBA" id="ARBA00005119"/>
    </source>
</evidence>
<comment type="pathway">
    <text evidence="4">Lipid metabolism.</text>
</comment>
<dbReference type="GO" id="GO:0032049">
    <property type="term" value="P:cardiolipin biosynthetic process"/>
    <property type="evidence" value="ECO:0007669"/>
    <property type="project" value="UniProtKB-UniRule"/>
</dbReference>
<evidence type="ECO:0000256" key="15">
    <source>
        <dbReference type="ARBA" id="ARBA00023136"/>
    </source>
</evidence>
<evidence type="ECO:0000256" key="4">
    <source>
        <dbReference type="ARBA" id="ARBA00005189"/>
    </source>
</evidence>
<dbReference type="GO" id="GO:0005743">
    <property type="term" value="C:mitochondrial inner membrane"/>
    <property type="evidence" value="ECO:0007669"/>
    <property type="project" value="UniProtKB-SubCell"/>
</dbReference>
<feature type="region of interest" description="Disordered" evidence="21">
    <location>
        <begin position="335"/>
        <end position="375"/>
    </location>
</feature>
<gene>
    <name evidence="22" type="ORF">TSAR_015792</name>
</gene>
<accession>A0A232FE76</accession>
<evidence type="ECO:0000256" key="17">
    <source>
        <dbReference type="ARBA" id="ARBA00023264"/>
    </source>
</evidence>
<dbReference type="UniPathway" id="UPA00557">
    <property type="reaction ID" value="UER00614"/>
</dbReference>
<comment type="catalytic activity">
    <reaction evidence="20">
        <text>a 1,2-diacyl-sn-glycero-3-phosphate + CTP + H(+) = a CDP-1,2-diacyl-sn-glycerol + diphosphate</text>
        <dbReference type="Rhea" id="RHEA:16229"/>
        <dbReference type="ChEBI" id="CHEBI:15378"/>
        <dbReference type="ChEBI" id="CHEBI:33019"/>
        <dbReference type="ChEBI" id="CHEBI:37563"/>
        <dbReference type="ChEBI" id="CHEBI:58332"/>
        <dbReference type="ChEBI" id="CHEBI:58608"/>
        <dbReference type="EC" id="2.7.7.41"/>
    </reaction>
</comment>
<reference evidence="22 23" key="1">
    <citation type="journal article" date="2017" name="Curr. Biol.">
        <title>The Evolution of Venom by Co-option of Single-Copy Genes.</title>
        <authorList>
            <person name="Martinson E.O."/>
            <person name="Mrinalini"/>
            <person name="Kelkar Y.D."/>
            <person name="Chang C.H."/>
            <person name="Werren J.H."/>
        </authorList>
    </citation>
    <scope>NUCLEOTIDE SEQUENCE [LARGE SCALE GENOMIC DNA]</scope>
    <source>
        <strain evidence="22 23">Alberta</strain>
        <tissue evidence="22">Whole body</tissue>
    </source>
</reference>
<evidence type="ECO:0000313" key="23">
    <source>
        <dbReference type="Proteomes" id="UP000215335"/>
    </source>
</evidence>
<evidence type="ECO:0000256" key="10">
    <source>
        <dbReference type="ARBA" id="ARBA00022695"/>
    </source>
</evidence>
<keyword evidence="17 20" id="KW-1208">Phospholipid metabolism</keyword>
<evidence type="ECO:0000256" key="14">
    <source>
        <dbReference type="ARBA" id="ARBA00023128"/>
    </source>
</evidence>
<comment type="similarity">
    <text evidence="5 20">Belongs to the TAM41 family.</text>
</comment>
<dbReference type="EC" id="2.7.7.41" evidence="6 20"/>
<evidence type="ECO:0000256" key="7">
    <source>
        <dbReference type="ARBA" id="ARBA00018337"/>
    </source>
</evidence>
<comment type="function">
    <text evidence="20">Catalyzes the conversion of phosphatidic acid (PA) to CDP-diacylglycerol (CDP-DAG), an essential intermediate in the synthesis of phosphatidylglycerol, cardiolipin and phosphatidylinositol.</text>
</comment>
<evidence type="ECO:0000256" key="1">
    <source>
        <dbReference type="ARBA" id="ARBA00001946"/>
    </source>
</evidence>
<evidence type="ECO:0000256" key="13">
    <source>
        <dbReference type="ARBA" id="ARBA00023098"/>
    </source>
</evidence>
<dbReference type="GO" id="GO:0004605">
    <property type="term" value="F:phosphatidate cytidylyltransferase activity"/>
    <property type="evidence" value="ECO:0007669"/>
    <property type="project" value="UniProtKB-UniRule"/>
</dbReference>
<evidence type="ECO:0000256" key="6">
    <source>
        <dbReference type="ARBA" id="ARBA00012487"/>
    </source>
</evidence>
<name>A0A232FE76_9HYME</name>
<comment type="pathway">
    <text evidence="3 20">Phospholipid metabolism; CDP-diacylglycerol biosynthesis; CDP-diacylglycerol from sn-glycerol 3-phosphate: step 3/3.</text>
</comment>
<evidence type="ECO:0000256" key="12">
    <source>
        <dbReference type="ARBA" id="ARBA00022842"/>
    </source>
</evidence>
<comment type="subcellular location">
    <subcellularLocation>
        <location evidence="2 20">Mitochondrion inner membrane</location>
        <topology evidence="2 20">Peripheral membrane protein</topology>
        <orientation evidence="2 20">Matrix side</orientation>
    </subcellularLocation>
</comment>
<sequence length="375" mass="42874">MLEKISQVSHFKNILREFPRNMKFCFAYGSGVFKQKSDPASNMLDLIFVVRNPYQWHAENMNKNPEHYAQPLRFLGHKAVAKVQETWGAKIYYNTLIKTSEGRNIKYGVISEISLVEDLLDWNTLYLAGRLHKPVEIIVEPAENSQIRTALVQNLHSAVHAALILLPEHFSEIQFYKTIAGLSYNGDFRMTFGEDKDKVTNIVVPQLNGFRELYAPILKHFDQYIDIPKTGDSKETCNQDVSPETRIHHLNHLPRTPQVKLVRTWSQGPRSKDTEDCLRAIAYDPDSSEILDQCLREIVWKSSISQSLKGILTAGVGKAVKYSAAKIVKMVKSNERKKLTSSSTVQQKLEKSEPVNRPEIRTENEVKAPEKRIEP</sequence>
<evidence type="ECO:0000256" key="20">
    <source>
        <dbReference type="PIRNR" id="PIRNR028840"/>
    </source>
</evidence>
<dbReference type="PIRSF" id="PIRSF028840">
    <property type="entry name" value="Mmp37"/>
    <property type="match status" value="1"/>
</dbReference>
<protein>
    <recommendedName>
        <fullName evidence="7 20">Phosphatidate cytidylyltransferase, mitochondrial</fullName>
        <ecNumber evidence="6 20">2.7.7.41</ecNumber>
    </recommendedName>
    <alternativeName>
        <fullName evidence="18 20">CDP-diacylglycerol synthase</fullName>
    </alternativeName>
    <alternativeName>
        <fullName evidence="19 20">Mitochondrial translocator assembly and maintenance protein 41 homolog</fullName>
    </alternativeName>
</protein>
<evidence type="ECO:0000256" key="11">
    <source>
        <dbReference type="ARBA" id="ARBA00022792"/>
    </source>
</evidence>
<evidence type="ECO:0000256" key="18">
    <source>
        <dbReference type="ARBA" id="ARBA00029893"/>
    </source>
</evidence>
<dbReference type="InterPro" id="IPR015222">
    <property type="entry name" value="Tam41"/>
</dbReference>
<evidence type="ECO:0000256" key="2">
    <source>
        <dbReference type="ARBA" id="ARBA00004443"/>
    </source>
</evidence>
<dbReference type="GO" id="GO:0016024">
    <property type="term" value="P:CDP-diacylglycerol biosynthetic process"/>
    <property type="evidence" value="ECO:0007669"/>
    <property type="project" value="UniProtKB-UniRule"/>
</dbReference>
<comment type="cofactor">
    <cofactor evidence="1 20">
        <name>Mg(2+)</name>
        <dbReference type="ChEBI" id="CHEBI:18420"/>
    </cofactor>
</comment>
<keyword evidence="12 20" id="KW-0460">Magnesium</keyword>
<keyword evidence="10 20" id="KW-0548">Nucleotidyltransferase</keyword>
<keyword evidence="13 20" id="KW-0443">Lipid metabolism</keyword>
<dbReference type="EMBL" id="NNAY01000354">
    <property type="protein sequence ID" value="OXU28962.1"/>
    <property type="molecule type" value="Genomic_DNA"/>
</dbReference>
<organism evidence="22 23">
    <name type="scientific">Trichomalopsis sarcophagae</name>
    <dbReference type="NCBI Taxonomy" id="543379"/>
    <lineage>
        <taxon>Eukaryota</taxon>
        <taxon>Metazoa</taxon>
        <taxon>Ecdysozoa</taxon>
        <taxon>Arthropoda</taxon>
        <taxon>Hexapoda</taxon>
        <taxon>Insecta</taxon>
        <taxon>Pterygota</taxon>
        <taxon>Neoptera</taxon>
        <taxon>Endopterygota</taxon>
        <taxon>Hymenoptera</taxon>
        <taxon>Apocrita</taxon>
        <taxon>Proctotrupomorpha</taxon>
        <taxon>Chalcidoidea</taxon>
        <taxon>Pteromalidae</taxon>
        <taxon>Pteromalinae</taxon>
        <taxon>Trichomalopsis</taxon>
    </lineage>
</organism>
<keyword evidence="23" id="KW-1185">Reference proteome</keyword>
<dbReference type="OrthoDB" id="341477at2759"/>
<keyword evidence="16 20" id="KW-0594">Phospholipid biosynthesis</keyword>
<dbReference type="STRING" id="543379.A0A232FE76"/>
<proteinExistence type="inferred from homology"/>
<dbReference type="PANTHER" id="PTHR13619:SF0">
    <property type="entry name" value="PHOSPHATIDATE CYTIDYLYLTRANSFERASE, MITOCHONDRIAL"/>
    <property type="match status" value="1"/>
</dbReference>